<dbReference type="InterPro" id="IPR011701">
    <property type="entry name" value="MFS"/>
</dbReference>
<keyword evidence="2" id="KW-0813">Transport</keyword>
<comment type="subcellular location">
    <subcellularLocation>
        <location evidence="1">Membrane</location>
        <topology evidence="1">Multi-pass membrane protein</topology>
    </subcellularLocation>
</comment>
<keyword evidence="5 6" id="KW-0472">Membrane</keyword>
<dbReference type="InterPro" id="IPR020846">
    <property type="entry name" value="MFS_dom"/>
</dbReference>
<feature type="domain" description="Major facilitator superfamily (MFS) profile" evidence="7">
    <location>
        <begin position="1"/>
        <end position="69"/>
    </location>
</feature>
<feature type="transmembrane region" description="Helical" evidence="6">
    <location>
        <begin position="21"/>
        <end position="41"/>
    </location>
</feature>
<dbReference type="GO" id="GO:0022857">
    <property type="term" value="F:transmembrane transporter activity"/>
    <property type="evidence" value="ECO:0007669"/>
    <property type="project" value="InterPro"/>
</dbReference>
<feature type="transmembrane region" description="Helical" evidence="6">
    <location>
        <begin position="47"/>
        <end position="65"/>
    </location>
</feature>
<dbReference type="Gene3D" id="1.20.1250.20">
    <property type="entry name" value="MFS general substrate transporter like domains"/>
    <property type="match status" value="1"/>
</dbReference>
<sequence length="207" mass="22402">MIADNFPDDHERGKMIGHATSGVALGVAVGPVFGGILYHYYGKAVPFLILAGIALVDGLLRLSIVSTESTPEKQKLIEDTPVPRSSSMFSLARDPLICIAIGASMMVLLGVAIIEATLPIHMMVTMASATSAEQGLAFLPLSIALFISQNIFGSLGFHLQRSSNWWILGAHHRIPMDVGCHCCSRHIICTSTLLSTRLEQNSRQKQY</sequence>
<keyword evidence="3 6" id="KW-0812">Transmembrane</keyword>
<gene>
    <name evidence="8" type="ORF">OXD698_LOCUS32240</name>
</gene>
<evidence type="ECO:0000256" key="5">
    <source>
        <dbReference type="ARBA" id="ARBA00023136"/>
    </source>
</evidence>
<feature type="transmembrane region" description="Helical" evidence="6">
    <location>
        <begin position="138"/>
        <end position="159"/>
    </location>
</feature>
<dbReference type="Proteomes" id="UP000663844">
    <property type="component" value="Unassembled WGS sequence"/>
</dbReference>
<reference evidence="8" key="1">
    <citation type="submission" date="2021-02" db="EMBL/GenBank/DDBJ databases">
        <authorList>
            <person name="Nowell W R."/>
        </authorList>
    </citation>
    <scope>NUCLEOTIDE SEQUENCE</scope>
</reference>
<evidence type="ECO:0000256" key="2">
    <source>
        <dbReference type="ARBA" id="ARBA00022448"/>
    </source>
</evidence>
<dbReference type="GO" id="GO:0016020">
    <property type="term" value="C:membrane"/>
    <property type="evidence" value="ECO:0007669"/>
    <property type="project" value="UniProtKB-SubCell"/>
</dbReference>
<dbReference type="Pfam" id="PF07690">
    <property type="entry name" value="MFS_1"/>
    <property type="match status" value="1"/>
</dbReference>
<evidence type="ECO:0000256" key="3">
    <source>
        <dbReference type="ARBA" id="ARBA00022692"/>
    </source>
</evidence>
<dbReference type="PANTHER" id="PTHR23506:SF23">
    <property type="entry name" value="GH10249P"/>
    <property type="match status" value="1"/>
</dbReference>
<proteinExistence type="predicted"/>
<evidence type="ECO:0000313" key="8">
    <source>
        <dbReference type="EMBL" id="CAF4046334.1"/>
    </source>
</evidence>
<evidence type="ECO:0000256" key="1">
    <source>
        <dbReference type="ARBA" id="ARBA00004141"/>
    </source>
</evidence>
<name>A0A819REU8_9BILA</name>
<keyword evidence="4 6" id="KW-1133">Transmembrane helix</keyword>
<protein>
    <recommendedName>
        <fullName evidence="7">Major facilitator superfamily (MFS) profile domain-containing protein</fullName>
    </recommendedName>
</protein>
<evidence type="ECO:0000313" key="9">
    <source>
        <dbReference type="Proteomes" id="UP000663844"/>
    </source>
</evidence>
<feature type="transmembrane region" description="Helical" evidence="6">
    <location>
        <begin position="96"/>
        <end position="118"/>
    </location>
</feature>
<evidence type="ECO:0000256" key="4">
    <source>
        <dbReference type="ARBA" id="ARBA00022989"/>
    </source>
</evidence>
<accession>A0A819REU8</accession>
<dbReference type="AlphaFoldDB" id="A0A819REU8"/>
<dbReference type="EMBL" id="CAJOAZ010004150">
    <property type="protein sequence ID" value="CAF4046334.1"/>
    <property type="molecule type" value="Genomic_DNA"/>
</dbReference>
<dbReference type="InterPro" id="IPR050930">
    <property type="entry name" value="MFS_Vesicular_Transporter"/>
</dbReference>
<dbReference type="PANTHER" id="PTHR23506">
    <property type="entry name" value="GH10249P"/>
    <property type="match status" value="1"/>
</dbReference>
<organism evidence="8 9">
    <name type="scientific">Adineta steineri</name>
    <dbReference type="NCBI Taxonomy" id="433720"/>
    <lineage>
        <taxon>Eukaryota</taxon>
        <taxon>Metazoa</taxon>
        <taxon>Spiralia</taxon>
        <taxon>Gnathifera</taxon>
        <taxon>Rotifera</taxon>
        <taxon>Eurotatoria</taxon>
        <taxon>Bdelloidea</taxon>
        <taxon>Adinetida</taxon>
        <taxon>Adinetidae</taxon>
        <taxon>Adineta</taxon>
    </lineage>
</organism>
<dbReference type="PROSITE" id="PS50850">
    <property type="entry name" value="MFS"/>
    <property type="match status" value="1"/>
</dbReference>
<dbReference type="InterPro" id="IPR036259">
    <property type="entry name" value="MFS_trans_sf"/>
</dbReference>
<evidence type="ECO:0000256" key="6">
    <source>
        <dbReference type="SAM" id="Phobius"/>
    </source>
</evidence>
<comment type="caution">
    <text evidence="8">The sequence shown here is derived from an EMBL/GenBank/DDBJ whole genome shotgun (WGS) entry which is preliminary data.</text>
</comment>
<evidence type="ECO:0000259" key="7">
    <source>
        <dbReference type="PROSITE" id="PS50850"/>
    </source>
</evidence>
<dbReference type="SUPFAM" id="SSF103473">
    <property type="entry name" value="MFS general substrate transporter"/>
    <property type="match status" value="1"/>
</dbReference>